<feature type="binding site" evidence="9">
    <location>
        <position position="18"/>
    </location>
    <ligand>
        <name>sn-glycerol 1-phosphate</name>
        <dbReference type="ChEBI" id="CHEBI:57685"/>
    </ligand>
</feature>
<dbReference type="Proteomes" id="UP000602050">
    <property type="component" value="Unassembled WGS sequence"/>
</dbReference>
<comment type="pathway">
    <text evidence="9">Membrane lipid metabolism; glycerophospholipid metabolism.</text>
</comment>
<evidence type="ECO:0000256" key="5">
    <source>
        <dbReference type="ARBA" id="ARBA00023098"/>
    </source>
</evidence>
<dbReference type="EMBL" id="BMEV01000016">
    <property type="protein sequence ID" value="GGH73694.1"/>
    <property type="molecule type" value="Genomic_DNA"/>
</dbReference>
<dbReference type="GO" id="GO:0120536">
    <property type="term" value="F:heptaprenylglyceryl phosphate synthase activity"/>
    <property type="evidence" value="ECO:0007669"/>
    <property type="project" value="UniProtKB-ARBA"/>
</dbReference>
<dbReference type="NCBIfam" id="TIGR01768">
    <property type="entry name" value="GGGP-family"/>
    <property type="match status" value="1"/>
</dbReference>
<feature type="binding site" evidence="9">
    <location>
        <begin position="215"/>
        <end position="216"/>
    </location>
    <ligand>
        <name>sn-glycerol 1-phosphate</name>
        <dbReference type="ChEBI" id="CHEBI:57685"/>
    </ligand>
</feature>
<evidence type="ECO:0000256" key="8">
    <source>
        <dbReference type="ARBA" id="ARBA00048318"/>
    </source>
</evidence>
<dbReference type="InterPro" id="IPR038597">
    <property type="entry name" value="GGGP/HepGP_synthase_sf"/>
</dbReference>
<dbReference type="PANTHER" id="PTHR40029:SF2">
    <property type="entry name" value="HEPTAPRENYLGLYCERYL PHOSPHATE SYNTHASE"/>
    <property type="match status" value="1"/>
</dbReference>
<comment type="caution">
    <text evidence="9">Lacks conserved residue(s) required for the propagation of feature annotation.</text>
</comment>
<evidence type="ECO:0000313" key="10">
    <source>
        <dbReference type="EMBL" id="GGH73694.1"/>
    </source>
</evidence>
<dbReference type="Gene3D" id="3.20.20.390">
    <property type="entry name" value="FMN-linked oxidoreductases"/>
    <property type="match status" value="1"/>
</dbReference>
<keyword evidence="5 9" id="KW-0443">Lipid metabolism</keyword>
<evidence type="ECO:0000256" key="7">
    <source>
        <dbReference type="ARBA" id="ARBA00023264"/>
    </source>
</evidence>
<feature type="binding site" evidence="9">
    <location>
        <position position="46"/>
    </location>
    <ligand>
        <name>Mg(2+)</name>
        <dbReference type="ChEBI" id="CHEBI:18420"/>
    </ligand>
</feature>
<dbReference type="Pfam" id="PF01884">
    <property type="entry name" value="PcrB"/>
    <property type="match status" value="1"/>
</dbReference>
<comment type="similarity">
    <text evidence="9">Belongs to the GGGP/HepGP synthase family. Group I subfamily.</text>
</comment>
<feature type="binding site" evidence="9">
    <location>
        <begin position="165"/>
        <end position="170"/>
    </location>
    <ligand>
        <name>sn-glycerol 1-phosphate</name>
        <dbReference type="ChEBI" id="CHEBI:57685"/>
    </ligand>
</feature>
<evidence type="ECO:0000256" key="6">
    <source>
        <dbReference type="ARBA" id="ARBA00023209"/>
    </source>
</evidence>
<dbReference type="UniPathway" id="UPA00940"/>
<organism evidence="10 11">
    <name type="scientific">Compostibacillus humi</name>
    <dbReference type="NCBI Taxonomy" id="1245525"/>
    <lineage>
        <taxon>Bacteria</taxon>
        <taxon>Bacillati</taxon>
        <taxon>Bacillota</taxon>
        <taxon>Bacilli</taxon>
        <taxon>Bacillales</taxon>
        <taxon>Bacillaceae</taxon>
        <taxon>Compostibacillus</taxon>
    </lineage>
</organism>
<comment type="function">
    <text evidence="9">Prenyltransferase that catalyzes in vivo the transfer of the heptaprenyl moiety of heptaprenyl pyrophosphate (HepPP; 35 carbon atoms) to the C3 hydroxyl of sn-glycerol-1-phosphate (G1P), producing heptaprenylglyceryl phosphate (HepGP). This reaction is an ether-bond-formation step in the biosynthesis of archaea-type G1P-based membrane lipids found in Bacillales.</text>
</comment>
<dbReference type="PANTHER" id="PTHR40029">
    <property type="match status" value="1"/>
</dbReference>
<feature type="binding site" evidence="9">
    <location>
        <position position="195"/>
    </location>
    <ligand>
        <name>sn-glycerol 1-phosphate</name>
        <dbReference type="ChEBI" id="CHEBI:57685"/>
    </ligand>
</feature>
<name>A0A8J3EIY3_9BACI</name>
<accession>A0A8J3EIY3</accession>
<reference evidence="10" key="2">
    <citation type="submission" date="2020-09" db="EMBL/GenBank/DDBJ databases">
        <authorList>
            <person name="Sun Q."/>
            <person name="Zhou Y."/>
        </authorList>
    </citation>
    <scope>NUCLEOTIDE SEQUENCE</scope>
    <source>
        <strain evidence="10">CGMCC 1.12360</strain>
    </source>
</reference>
<dbReference type="GO" id="GO:0046474">
    <property type="term" value="P:glycerophospholipid biosynthetic process"/>
    <property type="evidence" value="ECO:0007669"/>
    <property type="project" value="UniProtKB-UniRule"/>
</dbReference>
<dbReference type="CDD" id="cd02812">
    <property type="entry name" value="PcrB_like"/>
    <property type="match status" value="1"/>
</dbReference>
<dbReference type="HAMAP" id="MF_00112">
    <property type="entry name" value="GGGP_HepGP_synthase"/>
    <property type="match status" value="1"/>
</dbReference>
<comment type="caution">
    <text evidence="10">The sequence shown here is derived from an EMBL/GenBank/DDBJ whole genome shotgun (WGS) entry which is preliminary data.</text>
</comment>
<dbReference type="NCBIfam" id="NF003197">
    <property type="entry name" value="PRK04169.1-1"/>
    <property type="match status" value="1"/>
</dbReference>
<dbReference type="InterPro" id="IPR008205">
    <property type="entry name" value="GGGP_HepGP_synthase"/>
</dbReference>
<gene>
    <name evidence="9 10" type="primary">pcrB</name>
    <name evidence="10" type="ORF">GCM10010978_11830</name>
</gene>
<protein>
    <recommendedName>
        <fullName evidence="9">Heptaprenylglyceryl phosphate synthase</fullName>
        <shortName evidence="9">HepGP synthase</shortName>
        <ecNumber evidence="9">2.5.1.n9</ecNumber>
    </recommendedName>
    <alternativeName>
        <fullName evidence="9">Glycerol-1-phosphate heptaprenyltransferase</fullName>
    </alternativeName>
</protein>
<dbReference type="SUPFAM" id="SSF51395">
    <property type="entry name" value="FMN-linked oxidoreductases"/>
    <property type="match status" value="1"/>
</dbReference>
<keyword evidence="11" id="KW-1185">Reference proteome</keyword>
<evidence type="ECO:0000256" key="2">
    <source>
        <dbReference type="ARBA" id="ARBA00022679"/>
    </source>
</evidence>
<keyword evidence="3 9" id="KW-0479">Metal-binding</keyword>
<evidence type="ECO:0000256" key="9">
    <source>
        <dbReference type="HAMAP-Rule" id="MF_00112"/>
    </source>
</evidence>
<comment type="cofactor">
    <cofactor evidence="9">
        <name>Mg(2+)</name>
        <dbReference type="ChEBI" id="CHEBI:18420"/>
    </cofactor>
</comment>
<reference evidence="10" key="1">
    <citation type="journal article" date="2014" name="Int. J. Syst. Evol. Microbiol.">
        <title>Complete genome sequence of Corynebacterium casei LMG S-19264T (=DSM 44701T), isolated from a smear-ripened cheese.</title>
        <authorList>
            <consortium name="US DOE Joint Genome Institute (JGI-PGF)"/>
            <person name="Walter F."/>
            <person name="Albersmeier A."/>
            <person name="Kalinowski J."/>
            <person name="Ruckert C."/>
        </authorList>
    </citation>
    <scope>NUCLEOTIDE SEQUENCE</scope>
    <source>
        <strain evidence="10">CGMCC 1.12360</strain>
    </source>
</reference>
<comment type="catalytic activity">
    <reaction evidence="8 9">
        <text>sn-glycerol 1-phosphate + all-trans-heptaprenyl diphosphate = 3-heptaprenyl-sn-glycero-1-phosphate + diphosphate</text>
        <dbReference type="Rhea" id="RHEA:33495"/>
        <dbReference type="ChEBI" id="CHEBI:33019"/>
        <dbReference type="ChEBI" id="CHEBI:57685"/>
        <dbReference type="ChEBI" id="CHEBI:58206"/>
        <dbReference type="ChEBI" id="CHEBI:64781"/>
        <dbReference type="EC" id="2.5.1.n9"/>
    </reaction>
</comment>
<keyword evidence="2 9" id="KW-0808">Transferase</keyword>
<keyword evidence="7 9" id="KW-1208">Phospholipid metabolism</keyword>
<evidence type="ECO:0000256" key="4">
    <source>
        <dbReference type="ARBA" id="ARBA00022842"/>
    </source>
</evidence>
<dbReference type="NCBIfam" id="NF003199">
    <property type="entry name" value="PRK04169.1-3"/>
    <property type="match status" value="1"/>
</dbReference>
<proteinExistence type="inferred from homology"/>
<evidence type="ECO:0000256" key="1">
    <source>
        <dbReference type="ARBA" id="ARBA00022516"/>
    </source>
</evidence>
<feature type="binding site" evidence="9">
    <location>
        <position position="20"/>
    </location>
    <ligand>
        <name>Mg(2+)</name>
        <dbReference type="ChEBI" id="CHEBI:18420"/>
    </ligand>
</feature>
<dbReference type="AlphaFoldDB" id="A0A8J3EIY3"/>
<keyword evidence="4 9" id="KW-0460">Magnesium</keyword>
<keyword evidence="6 9" id="KW-0594">Phospholipid biosynthesis</keyword>
<evidence type="ECO:0000313" key="11">
    <source>
        <dbReference type="Proteomes" id="UP000602050"/>
    </source>
</evidence>
<keyword evidence="1 9" id="KW-0444">Lipid biosynthesis</keyword>
<sequence length="237" mass="26900">MGDALLDMKIEDWKHIFKLDPAKSISDEHLDLICTSGTDALVVGGTDNITLSGVEDLLGRIKGKHPIPCVLEVSTMDSIIPGFDGYFVPMVLNSRDKKWMMDVQHQGIKQFQSLIKYVEILFEGYCILNKDAKAFQHTNCVMPDEEDVLAYAYMAEHVFHLPVFYMEYSGKYGDKELVKRVKEELTDTKLFYGGGIETLEQAKEMKQYADCIIVGNSIYTCFEQALETAKINEERTV</sequence>
<dbReference type="InterPro" id="IPR039074">
    <property type="entry name" value="GGGP/HepGP_synthase_I"/>
</dbReference>
<dbReference type="GO" id="GO:0000287">
    <property type="term" value="F:magnesium ion binding"/>
    <property type="evidence" value="ECO:0007669"/>
    <property type="project" value="UniProtKB-UniRule"/>
</dbReference>
<comment type="subunit">
    <text evidence="9">Homodimer.</text>
</comment>
<evidence type="ECO:0000256" key="3">
    <source>
        <dbReference type="ARBA" id="ARBA00022723"/>
    </source>
</evidence>
<dbReference type="EC" id="2.5.1.n9" evidence="9"/>